<feature type="signal peptide" evidence="1">
    <location>
        <begin position="1"/>
        <end position="29"/>
    </location>
</feature>
<protein>
    <recommendedName>
        <fullName evidence="4">Curli production assembly/transport component CsgE</fullName>
    </recommendedName>
</protein>
<dbReference type="AlphaFoldDB" id="A0A3R9WJN5"/>
<evidence type="ECO:0008006" key="4">
    <source>
        <dbReference type="Google" id="ProtNLM"/>
    </source>
</evidence>
<dbReference type="EMBL" id="RSDW01000001">
    <property type="protein sequence ID" value="RSL18715.1"/>
    <property type="molecule type" value="Genomic_DNA"/>
</dbReference>
<dbReference type="Proteomes" id="UP000269669">
    <property type="component" value="Unassembled WGS sequence"/>
</dbReference>
<evidence type="ECO:0000313" key="2">
    <source>
        <dbReference type="EMBL" id="RSL18715.1"/>
    </source>
</evidence>
<organism evidence="2 3">
    <name type="scientific">Edaphobacter aggregans</name>
    <dbReference type="NCBI Taxonomy" id="570835"/>
    <lineage>
        <taxon>Bacteria</taxon>
        <taxon>Pseudomonadati</taxon>
        <taxon>Acidobacteriota</taxon>
        <taxon>Terriglobia</taxon>
        <taxon>Terriglobales</taxon>
        <taxon>Acidobacteriaceae</taxon>
        <taxon>Edaphobacter</taxon>
    </lineage>
</organism>
<keyword evidence="3" id="KW-1185">Reference proteome</keyword>
<proteinExistence type="predicted"/>
<sequence>MKQSQSIFKDKRVCLFLEAILLCTVPAFAQQKSPEGSPAPRSVHLNVIVTRNSGQWVTDLQQQDFKVFDNDSARNITSFKSVLLKPTSAVVSSFIGVATTQVQTGDTERGELFQYEITFDAQIAQSANEYHRVEVRVDRPGLIVRTRHGYYAQP</sequence>
<feature type="chain" id="PRO_5018723516" description="Curli production assembly/transport component CsgE" evidence="1">
    <location>
        <begin position="30"/>
        <end position="154"/>
    </location>
</feature>
<evidence type="ECO:0000313" key="3">
    <source>
        <dbReference type="Proteomes" id="UP000269669"/>
    </source>
</evidence>
<name>A0A3R9WJN5_9BACT</name>
<dbReference type="OrthoDB" id="115401at2"/>
<reference evidence="2 3" key="1">
    <citation type="submission" date="2018-12" db="EMBL/GenBank/DDBJ databases">
        <title>Sequencing of bacterial isolates from soil warming experiment in Harvard Forest, Massachusetts, USA.</title>
        <authorList>
            <person name="Deangelis K."/>
        </authorList>
    </citation>
    <scope>NUCLEOTIDE SEQUENCE [LARGE SCALE GENOMIC DNA]</scope>
    <source>
        <strain evidence="2 3">EB153</strain>
    </source>
</reference>
<comment type="caution">
    <text evidence="2">The sequence shown here is derived from an EMBL/GenBank/DDBJ whole genome shotgun (WGS) entry which is preliminary data.</text>
</comment>
<dbReference type="RefSeq" id="WP_125487033.1">
    <property type="nucleotide sequence ID" value="NZ_RSDW01000001.1"/>
</dbReference>
<evidence type="ECO:0000256" key="1">
    <source>
        <dbReference type="SAM" id="SignalP"/>
    </source>
</evidence>
<gene>
    <name evidence="2" type="ORF">EDE15_4314</name>
</gene>
<keyword evidence="1" id="KW-0732">Signal</keyword>
<accession>A0A3R9WJN5</accession>